<feature type="compositionally biased region" description="Pro residues" evidence="1">
    <location>
        <begin position="321"/>
        <end position="339"/>
    </location>
</feature>
<evidence type="ECO:0000313" key="5">
    <source>
        <dbReference type="Proteomes" id="UP001291653"/>
    </source>
</evidence>
<proteinExistence type="predicted"/>
<evidence type="ECO:0000259" key="3">
    <source>
        <dbReference type="Pfam" id="PF04069"/>
    </source>
</evidence>
<feature type="domain" description="ABC-type glycine betaine transport system substrate-binding" evidence="3">
    <location>
        <begin position="44"/>
        <end position="313"/>
    </location>
</feature>
<dbReference type="Gene3D" id="3.40.190.10">
    <property type="entry name" value="Periplasmic binding protein-like II"/>
    <property type="match status" value="1"/>
</dbReference>
<feature type="region of interest" description="Disordered" evidence="1">
    <location>
        <begin position="377"/>
        <end position="406"/>
    </location>
</feature>
<feature type="compositionally biased region" description="Low complexity" evidence="1">
    <location>
        <begin position="391"/>
        <end position="406"/>
    </location>
</feature>
<evidence type="ECO:0000256" key="1">
    <source>
        <dbReference type="SAM" id="MobiDB-lite"/>
    </source>
</evidence>
<accession>A0ABQ5NS32</accession>
<keyword evidence="2" id="KW-0732">Signal</keyword>
<protein>
    <submittedName>
        <fullName evidence="4">ABC transporter substrate-binding protein</fullName>
    </submittedName>
</protein>
<dbReference type="PROSITE" id="PS51257">
    <property type="entry name" value="PROKAR_LIPOPROTEIN"/>
    <property type="match status" value="1"/>
</dbReference>
<feature type="compositionally biased region" description="Basic and acidic residues" evidence="1">
    <location>
        <begin position="340"/>
        <end position="351"/>
    </location>
</feature>
<dbReference type="EMBL" id="BSBI01000001">
    <property type="protein sequence ID" value="GLF93160.1"/>
    <property type="molecule type" value="Genomic_DNA"/>
</dbReference>
<dbReference type="InterPro" id="IPR007210">
    <property type="entry name" value="ABC_Gly_betaine_transp_sub-bd"/>
</dbReference>
<feature type="chain" id="PRO_5047284866" evidence="2">
    <location>
        <begin position="23"/>
        <end position="406"/>
    </location>
</feature>
<name>A0ABQ5NS32_9ACTN</name>
<organism evidence="4 5">
    <name type="scientific">Streptomyces yaizuensis</name>
    <dbReference type="NCBI Taxonomy" id="2989713"/>
    <lineage>
        <taxon>Bacteria</taxon>
        <taxon>Bacillati</taxon>
        <taxon>Actinomycetota</taxon>
        <taxon>Actinomycetes</taxon>
        <taxon>Kitasatosporales</taxon>
        <taxon>Streptomycetaceae</taxon>
        <taxon>Streptomyces</taxon>
    </lineage>
</organism>
<dbReference type="SUPFAM" id="SSF53850">
    <property type="entry name" value="Periplasmic binding protein-like II"/>
    <property type="match status" value="1"/>
</dbReference>
<dbReference type="CDD" id="cd13606">
    <property type="entry name" value="PBP2_ProX_like"/>
    <property type="match status" value="1"/>
</dbReference>
<sequence length="406" mass="42735">MRPRSRSAALALATGVLAVAGACMTGPALENREAVTAPPGDSRHLTVGSAGFTESDLIARMYALLLRHAGLTADVLTVTNREIYEPALESGRIDVVPEYAATFADWLNARTNGPGAPPAGSPDLARTMTALRRLATPRGLDVLPPGRAVDQNAFAVARDYAARHRLRTLSDLGRSGLPVRLAAGDECVERPYCAPGLRRVYGIDITAVDPKGVGTTQAKQAVQRGQDQMVLTTTTDATLGAFGLVLLQDDRHLQNADYIVPVVNRARAGGPRAVGALNRLNTVLTTADLAGLNERVDSWRRLPDDVARQYLQERGLLGPAAAPPAAPPPAPARRLFPPPDHGHPQGPHEHPLPGLPARTGRSWVPDGAWWIRRAAVIRPPGGPAGSGTVSPCPGAGACPAAGPRRP</sequence>
<evidence type="ECO:0000313" key="4">
    <source>
        <dbReference type="EMBL" id="GLF93160.1"/>
    </source>
</evidence>
<dbReference type="Proteomes" id="UP001291653">
    <property type="component" value="Unassembled WGS sequence"/>
</dbReference>
<comment type="caution">
    <text evidence="4">The sequence shown here is derived from an EMBL/GenBank/DDBJ whole genome shotgun (WGS) entry which is preliminary data.</text>
</comment>
<dbReference type="Pfam" id="PF04069">
    <property type="entry name" value="OpuAC"/>
    <property type="match status" value="1"/>
</dbReference>
<feature type="region of interest" description="Disordered" evidence="1">
    <location>
        <begin position="318"/>
        <end position="359"/>
    </location>
</feature>
<feature type="signal peptide" evidence="2">
    <location>
        <begin position="1"/>
        <end position="22"/>
    </location>
</feature>
<evidence type="ECO:0000256" key="2">
    <source>
        <dbReference type="SAM" id="SignalP"/>
    </source>
</evidence>
<gene>
    <name evidence="4" type="ORF">SYYSPA8_02705</name>
</gene>
<reference evidence="4 5" key="1">
    <citation type="submission" date="2022-10" db="EMBL/GenBank/DDBJ databases">
        <title>Draft genome sequence of Streptomyces sp. YSPA8.</title>
        <authorList>
            <person name="Moriuchi R."/>
            <person name="Dohra H."/>
            <person name="Yamamura H."/>
            <person name="Kodani S."/>
        </authorList>
    </citation>
    <scope>NUCLEOTIDE SEQUENCE [LARGE SCALE GENOMIC DNA]</scope>
    <source>
        <strain evidence="4 5">YSPA8</strain>
    </source>
</reference>
<keyword evidence="5" id="KW-1185">Reference proteome</keyword>
<dbReference type="Gene3D" id="3.40.190.120">
    <property type="entry name" value="Osmoprotection protein (prox), domain 2"/>
    <property type="match status" value="1"/>
</dbReference>